<dbReference type="InterPro" id="IPR007412">
    <property type="entry name" value="FlgM"/>
</dbReference>
<evidence type="ECO:0000256" key="1">
    <source>
        <dbReference type="ARBA" id="ARBA00005322"/>
    </source>
</evidence>
<evidence type="ECO:0000256" key="7">
    <source>
        <dbReference type="ARBA" id="ARBA00024739"/>
    </source>
</evidence>
<evidence type="ECO:0000256" key="8">
    <source>
        <dbReference type="ARBA" id="ARBA00030117"/>
    </source>
</evidence>
<accession>A0A5K7YLX4</accession>
<keyword evidence="11" id="KW-1185">Reference proteome</keyword>
<dbReference type="OrthoDB" id="5422333at2"/>
<dbReference type="GO" id="GO:0045892">
    <property type="term" value="P:negative regulation of DNA-templated transcription"/>
    <property type="evidence" value="ECO:0007669"/>
    <property type="project" value="InterPro"/>
</dbReference>
<name>A0A5K7YLX4_9BACT</name>
<evidence type="ECO:0000256" key="5">
    <source>
        <dbReference type="ARBA" id="ARBA00023015"/>
    </source>
</evidence>
<keyword evidence="5" id="KW-0805">Transcription regulation</keyword>
<keyword evidence="4" id="KW-1005">Bacterial flagellum biogenesis</keyword>
<keyword evidence="3" id="KW-0678">Repressor</keyword>
<dbReference type="InterPro" id="IPR031316">
    <property type="entry name" value="FlgM_C"/>
</dbReference>
<dbReference type="AlphaFoldDB" id="A0A5K7YLX4"/>
<protein>
    <recommendedName>
        <fullName evidence="2">Negative regulator of flagellin synthesis</fullName>
    </recommendedName>
    <alternativeName>
        <fullName evidence="8">Anti-sigma-28 factor</fullName>
    </alternativeName>
</protein>
<evidence type="ECO:0000256" key="2">
    <source>
        <dbReference type="ARBA" id="ARBA00017823"/>
    </source>
</evidence>
<feature type="domain" description="Anti-sigma-28 factor FlgM C-terminal" evidence="9">
    <location>
        <begin position="41"/>
        <end position="94"/>
    </location>
</feature>
<gene>
    <name evidence="10" type="ORF">DSCA_46820</name>
</gene>
<evidence type="ECO:0000313" key="11">
    <source>
        <dbReference type="Proteomes" id="UP000427906"/>
    </source>
</evidence>
<dbReference type="RefSeq" id="WP_155318680.1">
    <property type="nucleotide sequence ID" value="NZ_AP021874.1"/>
</dbReference>
<reference evidence="10 11" key="1">
    <citation type="submission" date="2019-11" db="EMBL/GenBank/DDBJ databases">
        <title>Comparative genomics of hydrocarbon-degrading Desulfosarcina strains.</title>
        <authorList>
            <person name="Watanabe M."/>
            <person name="Kojima H."/>
            <person name="Fukui M."/>
        </authorList>
    </citation>
    <scope>NUCLEOTIDE SEQUENCE [LARGE SCALE GENOMIC DNA]</scope>
    <source>
        <strain evidence="10 11">PL12</strain>
    </source>
</reference>
<dbReference type="SUPFAM" id="SSF101498">
    <property type="entry name" value="Anti-sigma factor FlgM"/>
    <property type="match status" value="1"/>
</dbReference>
<dbReference type="NCBIfam" id="TIGR03824">
    <property type="entry name" value="FlgM_jcvi"/>
    <property type="match status" value="1"/>
</dbReference>
<organism evidence="10 11">
    <name type="scientific">Desulfosarcina alkanivorans</name>
    <dbReference type="NCBI Taxonomy" id="571177"/>
    <lineage>
        <taxon>Bacteria</taxon>
        <taxon>Pseudomonadati</taxon>
        <taxon>Thermodesulfobacteriota</taxon>
        <taxon>Desulfobacteria</taxon>
        <taxon>Desulfobacterales</taxon>
        <taxon>Desulfosarcinaceae</taxon>
        <taxon>Desulfosarcina</taxon>
    </lineage>
</organism>
<dbReference type="Pfam" id="PF04316">
    <property type="entry name" value="FlgM"/>
    <property type="match status" value="1"/>
</dbReference>
<dbReference type="KEGG" id="dalk:DSCA_46820"/>
<dbReference type="GO" id="GO:0044781">
    <property type="term" value="P:bacterial-type flagellum organization"/>
    <property type="evidence" value="ECO:0007669"/>
    <property type="project" value="UniProtKB-KW"/>
</dbReference>
<dbReference type="InterPro" id="IPR035890">
    <property type="entry name" value="Anti-sigma-28_factor_FlgM_sf"/>
</dbReference>
<dbReference type="EMBL" id="AP021874">
    <property type="protein sequence ID" value="BBO70752.1"/>
    <property type="molecule type" value="Genomic_DNA"/>
</dbReference>
<evidence type="ECO:0000256" key="3">
    <source>
        <dbReference type="ARBA" id="ARBA00022491"/>
    </source>
</evidence>
<proteinExistence type="inferred from homology"/>
<comment type="function">
    <text evidence="7">Responsible for the coupling of flagellin expression to flagellar assembly by preventing expression of the flagellin genes when a component of the middle class of proteins is defective. It negatively regulates flagellar genes by inhibiting the activity of FliA by directly binding to FliA.</text>
</comment>
<evidence type="ECO:0000259" key="9">
    <source>
        <dbReference type="Pfam" id="PF04316"/>
    </source>
</evidence>
<dbReference type="Proteomes" id="UP000427906">
    <property type="component" value="Chromosome"/>
</dbReference>
<evidence type="ECO:0000313" key="10">
    <source>
        <dbReference type="EMBL" id="BBO70752.1"/>
    </source>
</evidence>
<sequence length="105" mass="11288">MNINGSDLQSKLNVYQTAQVQGKETGAAKSENAETIAPQHDRVALSTRGQSIADAQRAVASIPDVRESLVSRIQTDMQNGTYVVDNQKAAEGLLRESMVNQAAMV</sequence>
<evidence type="ECO:0000256" key="6">
    <source>
        <dbReference type="ARBA" id="ARBA00023163"/>
    </source>
</evidence>
<comment type="similarity">
    <text evidence="1">Belongs to the FlgM family.</text>
</comment>
<keyword evidence="6" id="KW-0804">Transcription</keyword>
<evidence type="ECO:0000256" key="4">
    <source>
        <dbReference type="ARBA" id="ARBA00022795"/>
    </source>
</evidence>